<protein>
    <submittedName>
        <fullName evidence="1">Uncharacterized protein</fullName>
    </submittedName>
</protein>
<keyword evidence="2" id="KW-1185">Reference proteome</keyword>
<reference evidence="2" key="1">
    <citation type="journal article" date="2019" name="Int. J. Syst. Evol. Microbiol.">
        <title>The Global Catalogue of Microorganisms (GCM) 10K type strain sequencing project: providing services to taxonomists for standard genome sequencing and annotation.</title>
        <authorList>
            <consortium name="The Broad Institute Genomics Platform"/>
            <consortium name="The Broad Institute Genome Sequencing Center for Infectious Disease"/>
            <person name="Wu L."/>
            <person name="Ma J."/>
        </authorList>
    </citation>
    <scope>NUCLEOTIDE SEQUENCE [LARGE SCALE GENOMIC DNA]</scope>
    <source>
        <strain evidence="2">JCM 17342</strain>
    </source>
</reference>
<evidence type="ECO:0000313" key="1">
    <source>
        <dbReference type="EMBL" id="GAA3998544.1"/>
    </source>
</evidence>
<comment type="caution">
    <text evidence="1">The sequence shown here is derived from an EMBL/GenBank/DDBJ whole genome shotgun (WGS) entry which is preliminary data.</text>
</comment>
<dbReference type="RefSeq" id="WP_344872646.1">
    <property type="nucleotide sequence ID" value="NZ_BAABAL010000005.1"/>
</dbReference>
<sequence>MGELTSKLTALPGGVMTDEVGVITGDLELRTRYDEDGTLTTEVRYDGAEEWYGLTGADCKLYDERDHETVHTVLRNVLHRAPIETG</sequence>
<gene>
    <name evidence="1" type="ORF">GCM10022247_18430</name>
</gene>
<organism evidence="1 2">
    <name type="scientific">Allokutzneria multivorans</name>
    <dbReference type="NCBI Taxonomy" id="1142134"/>
    <lineage>
        <taxon>Bacteria</taxon>
        <taxon>Bacillati</taxon>
        <taxon>Actinomycetota</taxon>
        <taxon>Actinomycetes</taxon>
        <taxon>Pseudonocardiales</taxon>
        <taxon>Pseudonocardiaceae</taxon>
        <taxon>Allokutzneria</taxon>
    </lineage>
</organism>
<dbReference type="EMBL" id="BAABAL010000005">
    <property type="protein sequence ID" value="GAA3998544.1"/>
    <property type="molecule type" value="Genomic_DNA"/>
</dbReference>
<name>A0ABP7RJX2_9PSEU</name>
<dbReference type="Proteomes" id="UP001501747">
    <property type="component" value="Unassembled WGS sequence"/>
</dbReference>
<evidence type="ECO:0000313" key="2">
    <source>
        <dbReference type="Proteomes" id="UP001501747"/>
    </source>
</evidence>
<accession>A0ABP7RJX2</accession>
<proteinExistence type="predicted"/>